<keyword evidence="2" id="KW-1185">Reference proteome</keyword>
<name>A0AAP0PK39_9MAGN</name>
<reference evidence="1 2" key="1">
    <citation type="submission" date="2024-01" db="EMBL/GenBank/DDBJ databases">
        <title>Genome assemblies of Stephania.</title>
        <authorList>
            <person name="Yang L."/>
        </authorList>
    </citation>
    <scope>NUCLEOTIDE SEQUENCE [LARGE SCALE GENOMIC DNA]</scope>
    <source>
        <strain evidence="1">QJT</strain>
        <tissue evidence="1">Leaf</tissue>
    </source>
</reference>
<gene>
    <name evidence="1" type="ORF">Sjap_006820</name>
</gene>
<sequence>MICMGINTWAYRHLLEGQNVRYFFFERKVMEATDVVASQIFFKGRKEVLLKSIGQALPTYCMSTFLIPKSLCDSLQKMMNSFS</sequence>
<protein>
    <submittedName>
        <fullName evidence="1">Uncharacterized protein</fullName>
    </submittedName>
</protein>
<dbReference type="EMBL" id="JBBNAE010000002">
    <property type="protein sequence ID" value="KAK9146917.1"/>
    <property type="molecule type" value="Genomic_DNA"/>
</dbReference>
<proteinExistence type="predicted"/>
<accession>A0AAP0PK39</accession>
<evidence type="ECO:0000313" key="1">
    <source>
        <dbReference type="EMBL" id="KAK9146917.1"/>
    </source>
</evidence>
<dbReference type="Proteomes" id="UP001417504">
    <property type="component" value="Unassembled WGS sequence"/>
</dbReference>
<comment type="caution">
    <text evidence="1">The sequence shown here is derived from an EMBL/GenBank/DDBJ whole genome shotgun (WGS) entry which is preliminary data.</text>
</comment>
<dbReference type="AlphaFoldDB" id="A0AAP0PK39"/>
<evidence type="ECO:0000313" key="2">
    <source>
        <dbReference type="Proteomes" id="UP001417504"/>
    </source>
</evidence>
<organism evidence="1 2">
    <name type="scientific">Stephania japonica</name>
    <dbReference type="NCBI Taxonomy" id="461633"/>
    <lineage>
        <taxon>Eukaryota</taxon>
        <taxon>Viridiplantae</taxon>
        <taxon>Streptophyta</taxon>
        <taxon>Embryophyta</taxon>
        <taxon>Tracheophyta</taxon>
        <taxon>Spermatophyta</taxon>
        <taxon>Magnoliopsida</taxon>
        <taxon>Ranunculales</taxon>
        <taxon>Menispermaceae</taxon>
        <taxon>Menispermoideae</taxon>
        <taxon>Cissampelideae</taxon>
        <taxon>Stephania</taxon>
    </lineage>
</organism>